<dbReference type="AlphaFoldDB" id="A0A0N4YXA0"/>
<accession>A0A0N4YXA0</accession>
<keyword evidence="2" id="KW-1185">Reference proteome</keyword>
<evidence type="ECO:0000313" key="3">
    <source>
        <dbReference type="WBParaSite" id="NBR_0002187201-mRNA-1"/>
    </source>
</evidence>
<protein>
    <submittedName>
        <fullName evidence="3">Phage protein</fullName>
    </submittedName>
</protein>
<reference evidence="1 2" key="2">
    <citation type="submission" date="2018-11" db="EMBL/GenBank/DDBJ databases">
        <authorList>
            <consortium name="Pathogen Informatics"/>
        </authorList>
    </citation>
    <scope>NUCLEOTIDE SEQUENCE [LARGE SCALE GENOMIC DNA]</scope>
</reference>
<dbReference type="Proteomes" id="UP000271162">
    <property type="component" value="Unassembled WGS sequence"/>
</dbReference>
<dbReference type="WBParaSite" id="NBR_0002187201-mRNA-1">
    <property type="protein sequence ID" value="NBR_0002187201-mRNA-1"/>
    <property type="gene ID" value="NBR_0002187201"/>
</dbReference>
<evidence type="ECO:0000313" key="1">
    <source>
        <dbReference type="EMBL" id="VDL86276.1"/>
    </source>
</evidence>
<proteinExistence type="predicted"/>
<sequence>MNTVFVKFSCKPFSPHAWSKLRDHASFLGERWCYEYDIIPITFSREALNRFGDMASRWRTSLFKLMRTLL</sequence>
<organism evidence="3">
    <name type="scientific">Nippostrongylus brasiliensis</name>
    <name type="common">Rat hookworm</name>
    <dbReference type="NCBI Taxonomy" id="27835"/>
    <lineage>
        <taxon>Eukaryota</taxon>
        <taxon>Metazoa</taxon>
        <taxon>Ecdysozoa</taxon>
        <taxon>Nematoda</taxon>
        <taxon>Chromadorea</taxon>
        <taxon>Rhabditida</taxon>
        <taxon>Rhabditina</taxon>
        <taxon>Rhabditomorpha</taxon>
        <taxon>Strongyloidea</taxon>
        <taxon>Heligmosomidae</taxon>
        <taxon>Nippostrongylus</taxon>
    </lineage>
</organism>
<reference evidence="3" key="1">
    <citation type="submission" date="2017-02" db="UniProtKB">
        <authorList>
            <consortium name="WormBaseParasite"/>
        </authorList>
    </citation>
    <scope>IDENTIFICATION</scope>
</reference>
<gene>
    <name evidence="1" type="ORF">NBR_LOCUS21873</name>
</gene>
<evidence type="ECO:0000313" key="2">
    <source>
        <dbReference type="Proteomes" id="UP000271162"/>
    </source>
</evidence>
<dbReference type="EMBL" id="UYSL01026998">
    <property type="protein sequence ID" value="VDL86276.1"/>
    <property type="molecule type" value="Genomic_DNA"/>
</dbReference>
<name>A0A0N4YXA0_NIPBR</name>